<gene>
    <name evidence="1" type="ORF">H257_16827</name>
</gene>
<sequence length="148" mass="16486">MMHGRRVQAALWNDMALKRAFNTVSIPTSSQKRGLPQLRPDQFKALAGSCLARVEGALEPLLPPVNTIFHVSRTSNPDALVVTLAAHEFQLTVLAKTQKIELVSPISGTRTYVYNPRTLRWQDHVDSHDLEGLLTRDLMRLCTGVPGF</sequence>
<dbReference type="Gene3D" id="3.30.920.10">
    <property type="entry name" value="Frataxin/CyaY"/>
    <property type="match status" value="1"/>
</dbReference>
<dbReference type="InterPro" id="IPR036524">
    <property type="entry name" value="Frataxin/CyaY_sf"/>
</dbReference>
<dbReference type="GO" id="GO:0008199">
    <property type="term" value="F:ferric iron binding"/>
    <property type="evidence" value="ECO:0007669"/>
    <property type="project" value="InterPro"/>
</dbReference>
<dbReference type="GeneID" id="20818823"/>
<accession>W4FGT0</accession>
<organism evidence="1">
    <name type="scientific">Aphanomyces astaci</name>
    <name type="common">Crayfish plague agent</name>
    <dbReference type="NCBI Taxonomy" id="112090"/>
    <lineage>
        <taxon>Eukaryota</taxon>
        <taxon>Sar</taxon>
        <taxon>Stramenopiles</taxon>
        <taxon>Oomycota</taxon>
        <taxon>Saprolegniomycetes</taxon>
        <taxon>Saprolegniales</taxon>
        <taxon>Verrucalvaceae</taxon>
        <taxon>Aphanomyces</taxon>
    </lineage>
</organism>
<reference evidence="1" key="1">
    <citation type="submission" date="2013-12" db="EMBL/GenBank/DDBJ databases">
        <title>The Genome Sequence of Aphanomyces astaci APO3.</title>
        <authorList>
            <consortium name="The Broad Institute Genomics Platform"/>
            <person name="Russ C."/>
            <person name="Tyler B."/>
            <person name="van West P."/>
            <person name="Dieguez-Uribeondo J."/>
            <person name="Young S.K."/>
            <person name="Zeng Q."/>
            <person name="Gargeya S."/>
            <person name="Fitzgerald M."/>
            <person name="Abouelleil A."/>
            <person name="Alvarado L."/>
            <person name="Chapman S.B."/>
            <person name="Gainer-Dewar J."/>
            <person name="Goldberg J."/>
            <person name="Griggs A."/>
            <person name="Gujja S."/>
            <person name="Hansen M."/>
            <person name="Howarth C."/>
            <person name="Imamovic A."/>
            <person name="Ireland A."/>
            <person name="Larimer J."/>
            <person name="McCowan C."/>
            <person name="Murphy C."/>
            <person name="Pearson M."/>
            <person name="Poon T.W."/>
            <person name="Priest M."/>
            <person name="Roberts A."/>
            <person name="Saif S."/>
            <person name="Shea T."/>
            <person name="Sykes S."/>
            <person name="Wortman J."/>
            <person name="Nusbaum C."/>
            <person name="Birren B."/>
        </authorList>
    </citation>
    <scope>NUCLEOTIDE SEQUENCE [LARGE SCALE GENOMIC DNA]</scope>
    <source>
        <strain evidence="1">APO3</strain>
    </source>
</reference>
<dbReference type="VEuPathDB" id="FungiDB:H257_16827"/>
<name>W4FGT0_APHAT</name>
<dbReference type="EMBL" id="KI913206">
    <property type="protein sequence ID" value="ETV66727.1"/>
    <property type="molecule type" value="Genomic_DNA"/>
</dbReference>
<proteinExistence type="predicted"/>
<dbReference type="RefSeq" id="XP_009843703.1">
    <property type="nucleotide sequence ID" value="XM_009845401.1"/>
</dbReference>
<dbReference type="AlphaFoldDB" id="W4FGT0"/>
<evidence type="ECO:0000313" key="1">
    <source>
        <dbReference type="EMBL" id="ETV66727.1"/>
    </source>
</evidence>
<dbReference type="GO" id="GO:0016226">
    <property type="term" value="P:iron-sulfur cluster assembly"/>
    <property type="evidence" value="ECO:0007669"/>
    <property type="project" value="InterPro"/>
</dbReference>
<protein>
    <submittedName>
        <fullName evidence="1">Uncharacterized protein</fullName>
    </submittedName>
</protein>
<dbReference type="OrthoDB" id="58083at2759"/>